<dbReference type="PROSITE" id="PS51686">
    <property type="entry name" value="SAM_MT_RSMB_NOP"/>
    <property type="match status" value="1"/>
</dbReference>
<dbReference type="GO" id="GO:0005762">
    <property type="term" value="C:mitochondrial large ribosomal subunit"/>
    <property type="evidence" value="ECO:0007669"/>
    <property type="project" value="TreeGrafter"/>
</dbReference>
<evidence type="ECO:0000256" key="8">
    <source>
        <dbReference type="ARBA" id="ARBA00023128"/>
    </source>
</evidence>
<evidence type="ECO:0000256" key="9">
    <source>
        <dbReference type="ARBA" id="ARBA00042050"/>
    </source>
</evidence>
<keyword evidence="2" id="KW-0698">rRNA processing</keyword>
<feature type="active site" description="Nucleophile" evidence="11">
    <location>
        <position position="331"/>
    </location>
</feature>
<name>A0A7R9Q4P2_9ACAR</name>
<evidence type="ECO:0000256" key="4">
    <source>
        <dbReference type="ARBA" id="ARBA00022679"/>
    </source>
</evidence>
<comment type="catalytic activity">
    <reaction evidence="10">
        <text>a cytidine in rRNA + S-adenosyl-L-methionine = a 5-methylcytidine in rRNA + S-adenosyl-L-homocysteine + H(+)</text>
        <dbReference type="Rhea" id="RHEA:61484"/>
        <dbReference type="Rhea" id="RHEA-COMP:15836"/>
        <dbReference type="Rhea" id="RHEA-COMP:15837"/>
        <dbReference type="ChEBI" id="CHEBI:15378"/>
        <dbReference type="ChEBI" id="CHEBI:57856"/>
        <dbReference type="ChEBI" id="CHEBI:59789"/>
        <dbReference type="ChEBI" id="CHEBI:74483"/>
        <dbReference type="ChEBI" id="CHEBI:82748"/>
    </reaction>
</comment>
<dbReference type="GO" id="GO:0003723">
    <property type="term" value="F:RNA binding"/>
    <property type="evidence" value="ECO:0007669"/>
    <property type="project" value="UniProtKB-UniRule"/>
</dbReference>
<comment type="similarity">
    <text evidence="11">Belongs to the class I-like SAM-binding methyltransferase superfamily. RsmB/NOP family.</text>
</comment>
<feature type="binding site" evidence="11">
    <location>
        <position position="227"/>
    </location>
    <ligand>
        <name>S-adenosyl-L-methionine</name>
        <dbReference type="ChEBI" id="CHEBI:59789"/>
    </ligand>
</feature>
<dbReference type="AlphaFoldDB" id="A0A7R9Q4P2"/>
<dbReference type="InterPro" id="IPR029063">
    <property type="entry name" value="SAM-dependent_MTases_sf"/>
</dbReference>
<evidence type="ECO:0000256" key="11">
    <source>
        <dbReference type="PROSITE-ProRule" id="PRU01023"/>
    </source>
</evidence>
<gene>
    <name evidence="13" type="ORF">OSB1V03_LOCUS12469</name>
</gene>
<evidence type="ECO:0000256" key="3">
    <source>
        <dbReference type="ARBA" id="ARBA00022603"/>
    </source>
</evidence>
<evidence type="ECO:0000313" key="14">
    <source>
        <dbReference type="Proteomes" id="UP000759131"/>
    </source>
</evidence>
<sequence>MRQLGAIDIRQYYERHHKKYQRLKRRMEILNEKKAKRIAMMAEEAGVDVSQIDADSVVVSDVSDRELGSGGSSVSDAEDIVEMLSQKEGSEERFINMARIDVDLNDFMPTEELRYREPIVTEKPYYEFYKTDVDIPVERVGEPKLEIPEILKIYTYPRGVMSTFPAPKRQAALGVLDYYLMDAASILPVLALNIQPNDNVADYCAAPGGKALLMALTLRPSHLLCNDKSMSRSSRLKNVFKAYIPDIDSVQKTLNFSEEDARQMIKVDAYDKILIDSVCTNDRQSVSENDNNWFKHSRLTERINLPEDQLRLLFAGLRSVRRGGSVVYSTCSLSPIQNDGVIHMALKRIWEETNQLFVVSELKEAFRPLRGLYRMNNQFKYGTQVVPFMPSNCGPLYISKLNRIQ</sequence>
<dbReference type="EMBL" id="OC864941">
    <property type="protein sequence ID" value="CAD7632064.1"/>
    <property type="molecule type" value="Genomic_DNA"/>
</dbReference>
<proteinExistence type="inferred from homology"/>
<feature type="domain" description="SAM-dependent MTase RsmB/NOP-type" evidence="12">
    <location>
        <begin position="83"/>
        <end position="404"/>
    </location>
</feature>
<dbReference type="GO" id="GO:0008173">
    <property type="term" value="F:RNA methyltransferase activity"/>
    <property type="evidence" value="ECO:0007669"/>
    <property type="project" value="InterPro"/>
</dbReference>
<dbReference type="PANTHER" id="PTHR22808:SF3">
    <property type="entry name" value="5-METHYLCYTOSINE RRNA METHYLTRANSFERASE NSUN4"/>
    <property type="match status" value="1"/>
</dbReference>
<comment type="subcellular location">
    <subcellularLocation>
        <location evidence="1">Mitochondrion</location>
    </subcellularLocation>
</comment>
<keyword evidence="8" id="KW-0496">Mitochondrion</keyword>
<keyword evidence="4 11" id="KW-0808">Transferase</keyword>
<dbReference type="GO" id="GO:0031167">
    <property type="term" value="P:rRNA methylation"/>
    <property type="evidence" value="ECO:0007669"/>
    <property type="project" value="TreeGrafter"/>
</dbReference>
<evidence type="ECO:0000256" key="10">
    <source>
        <dbReference type="ARBA" id="ARBA00049302"/>
    </source>
</evidence>
<accession>A0A7R9Q4P2</accession>
<dbReference type="Pfam" id="PF01189">
    <property type="entry name" value="Methyltr_RsmB-F"/>
    <property type="match status" value="1"/>
</dbReference>
<dbReference type="PRINTS" id="PR02008">
    <property type="entry name" value="RCMTFAMILY"/>
</dbReference>
<dbReference type="Gene3D" id="6.20.240.40">
    <property type="match status" value="1"/>
</dbReference>
<protein>
    <recommendedName>
        <fullName evidence="9">NOL1/NOP2/Sun domain family member 4</fullName>
    </recommendedName>
</protein>
<keyword evidence="14" id="KW-1185">Reference proteome</keyword>
<dbReference type="SUPFAM" id="SSF53335">
    <property type="entry name" value="S-adenosyl-L-methionine-dependent methyltransferases"/>
    <property type="match status" value="1"/>
</dbReference>
<feature type="binding site" evidence="11">
    <location>
        <begin position="204"/>
        <end position="210"/>
    </location>
    <ligand>
        <name>S-adenosyl-L-methionine</name>
        <dbReference type="ChEBI" id="CHEBI:59789"/>
    </ligand>
</feature>
<evidence type="ECO:0000313" key="13">
    <source>
        <dbReference type="EMBL" id="CAD7632064.1"/>
    </source>
</evidence>
<dbReference type="Gene3D" id="3.40.50.150">
    <property type="entry name" value="Vaccinia Virus protein VP39"/>
    <property type="match status" value="1"/>
</dbReference>
<dbReference type="InterPro" id="IPR001678">
    <property type="entry name" value="MeTrfase_RsmB-F_NOP2_dom"/>
</dbReference>
<dbReference type="PANTHER" id="PTHR22808">
    <property type="entry name" value="NCL1 YEAST -RELATED NOL1/NOP2/FMU SUN DOMAIN-CONTAINING"/>
    <property type="match status" value="1"/>
</dbReference>
<reference evidence="13" key="1">
    <citation type="submission" date="2020-11" db="EMBL/GenBank/DDBJ databases">
        <authorList>
            <person name="Tran Van P."/>
        </authorList>
    </citation>
    <scope>NUCLEOTIDE SEQUENCE</scope>
</reference>
<evidence type="ECO:0000256" key="6">
    <source>
        <dbReference type="ARBA" id="ARBA00022884"/>
    </source>
</evidence>
<feature type="binding site" evidence="11">
    <location>
        <position position="260"/>
    </location>
    <ligand>
        <name>S-adenosyl-L-methionine</name>
        <dbReference type="ChEBI" id="CHEBI:59789"/>
    </ligand>
</feature>
<keyword evidence="6 11" id="KW-0694">RNA-binding</keyword>
<dbReference type="InterPro" id="IPR049560">
    <property type="entry name" value="MeTrfase_RsmB-F_NOP2_cat"/>
</dbReference>
<evidence type="ECO:0000259" key="12">
    <source>
        <dbReference type="PROSITE" id="PS51686"/>
    </source>
</evidence>
<organism evidence="13">
    <name type="scientific">Medioppia subpectinata</name>
    <dbReference type="NCBI Taxonomy" id="1979941"/>
    <lineage>
        <taxon>Eukaryota</taxon>
        <taxon>Metazoa</taxon>
        <taxon>Ecdysozoa</taxon>
        <taxon>Arthropoda</taxon>
        <taxon>Chelicerata</taxon>
        <taxon>Arachnida</taxon>
        <taxon>Acari</taxon>
        <taxon>Acariformes</taxon>
        <taxon>Sarcoptiformes</taxon>
        <taxon>Oribatida</taxon>
        <taxon>Brachypylina</taxon>
        <taxon>Oppioidea</taxon>
        <taxon>Oppiidae</taxon>
        <taxon>Medioppia</taxon>
    </lineage>
</organism>
<keyword evidence="7" id="KW-0809">Transit peptide</keyword>
<evidence type="ECO:0000256" key="7">
    <source>
        <dbReference type="ARBA" id="ARBA00022946"/>
    </source>
</evidence>
<feature type="binding site" evidence="11">
    <location>
        <position position="276"/>
    </location>
    <ligand>
        <name>S-adenosyl-L-methionine</name>
        <dbReference type="ChEBI" id="CHEBI:59789"/>
    </ligand>
</feature>
<dbReference type="OrthoDB" id="8020218at2759"/>
<evidence type="ECO:0000256" key="1">
    <source>
        <dbReference type="ARBA" id="ARBA00004173"/>
    </source>
</evidence>
<evidence type="ECO:0000256" key="5">
    <source>
        <dbReference type="ARBA" id="ARBA00022691"/>
    </source>
</evidence>
<keyword evidence="5 11" id="KW-0949">S-adenosyl-L-methionine</keyword>
<evidence type="ECO:0000256" key="2">
    <source>
        <dbReference type="ARBA" id="ARBA00022552"/>
    </source>
</evidence>
<dbReference type="Proteomes" id="UP000759131">
    <property type="component" value="Unassembled WGS sequence"/>
</dbReference>
<dbReference type="InterPro" id="IPR023267">
    <property type="entry name" value="RCMT"/>
</dbReference>
<keyword evidence="3 11" id="KW-0489">Methyltransferase</keyword>
<dbReference type="EMBL" id="CAJPIZ010010366">
    <property type="protein sequence ID" value="CAG2112494.1"/>
    <property type="molecule type" value="Genomic_DNA"/>
</dbReference>
<dbReference type="FunFam" id="3.40.50.150:FF:000055">
    <property type="entry name" value="5-methylcytosine rRNA methyltransferase NSUN4"/>
    <property type="match status" value="1"/>
</dbReference>